<gene>
    <name evidence="2" type="ORF">AFUS01_LOCUS35238</name>
</gene>
<feature type="non-terminal residue" evidence="2">
    <location>
        <position position="1"/>
    </location>
</feature>
<dbReference type="PROSITE" id="PS00660">
    <property type="entry name" value="FERM_1"/>
    <property type="match status" value="1"/>
</dbReference>
<comment type="caution">
    <text evidence="2">The sequence shown here is derived from an EMBL/GenBank/DDBJ whole genome shotgun (WGS) entry which is preliminary data.</text>
</comment>
<dbReference type="InterPro" id="IPR019747">
    <property type="entry name" value="FERM_CS"/>
</dbReference>
<feature type="domain" description="FERM" evidence="1">
    <location>
        <begin position="1"/>
        <end position="64"/>
    </location>
</feature>
<dbReference type="EMBL" id="CAJVCH010535025">
    <property type="protein sequence ID" value="CAG7825113.1"/>
    <property type="molecule type" value="Genomic_DNA"/>
</dbReference>
<sequence length="64" mass="7298">MGNCFEQHWLDPGKYVIKQLSGTDPATFYFGVKFYAADPCKLFEEITSDEVVPNQTSKWVLHAV</sequence>
<dbReference type="AlphaFoldDB" id="A0A8J2L2G1"/>
<reference evidence="2" key="1">
    <citation type="submission" date="2021-06" db="EMBL/GenBank/DDBJ databases">
        <authorList>
            <person name="Hodson N. C."/>
            <person name="Mongue J. A."/>
            <person name="Jaron S. K."/>
        </authorList>
    </citation>
    <scope>NUCLEOTIDE SEQUENCE</scope>
</reference>
<name>A0A8J2L2G1_9HEXA</name>
<protein>
    <recommendedName>
        <fullName evidence="1">FERM domain-containing protein</fullName>
    </recommendedName>
</protein>
<dbReference type="PROSITE" id="PS50057">
    <property type="entry name" value="FERM_3"/>
    <property type="match status" value="1"/>
</dbReference>
<dbReference type="InterPro" id="IPR000299">
    <property type="entry name" value="FERM_domain"/>
</dbReference>
<evidence type="ECO:0000313" key="3">
    <source>
        <dbReference type="Proteomes" id="UP000708208"/>
    </source>
</evidence>
<evidence type="ECO:0000259" key="1">
    <source>
        <dbReference type="PROSITE" id="PS50057"/>
    </source>
</evidence>
<evidence type="ECO:0000313" key="2">
    <source>
        <dbReference type="EMBL" id="CAG7825113.1"/>
    </source>
</evidence>
<accession>A0A8J2L2G1</accession>
<organism evidence="2 3">
    <name type="scientific">Allacma fusca</name>
    <dbReference type="NCBI Taxonomy" id="39272"/>
    <lineage>
        <taxon>Eukaryota</taxon>
        <taxon>Metazoa</taxon>
        <taxon>Ecdysozoa</taxon>
        <taxon>Arthropoda</taxon>
        <taxon>Hexapoda</taxon>
        <taxon>Collembola</taxon>
        <taxon>Symphypleona</taxon>
        <taxon>Sminthuridae</taxon>
        <taxon>Allacma</taxon>
    </lineage>
</organism>
<dbReference type="OrthoDB" id="6235974at2759"/>
<proteinExistence type="predicted"/>
<keyword evidence="3" id="KW-1185">Reference proteome</keyword>
<dbReference type="Proteomes" id="UP000708208">
    <property type="component" value="Unassembled WGS sequence"/>
</dbReference>